<reference evidence="1" key="1">
    <citation type="submission" date="2014-08" db="EMBL/GenBank/DDBJ databases">
        <authorList>
            <person name="Senf B."/>
            <person name="Petzold A."/>
            <person name="Downie B.R."/>
            <person name="Koch P."/>
            <person name="Platzer M."/>
        </authorList>
    </citation>
    <scope>NUCLEOTIDE SEQUENCE [LARGE SCALE GENOMIC DNA]</scope>
    <source>
        <strain evidence="1">GRZ</strain>
    </source>
</reference>
<proteinExistence type="predicted"/>
<evidence type="ECO:0000313" key="1">
    <source>
        <dbReference type="Ensembl" id="ENSNFUP00015018825.1"/>
    </source>
</evidence>
<dbReference type="Proteomes" id="UP000694548">
    <property type="component" value="Chromosome sgr08"/>
</dbReference>
<reference evidence="1" key="2">
    <citation type="submission" date="2025-08" db="UniProtKB">
        <authorList>
            <consortium name="Ensembl"/>
        </authorList>
    </citation>
    <scope>IDENTIFICATION</scope>
</reference>
<protein>
    <submittedName>
        <fullName evidence="1">Uncharacterized protein</fullName>
    </submittedName>
</protein>
<dbReference type="Ensembl" id="ENSNFUT00015019693.1">
    <property type="protein sequence ID" value="ENSNFUP00015018825.1"/>
    <property type="gene ID" value="ENSNFUG00015009003.1"/>
</dbReference>
<organism evidence="1 2">
    <name type="scientific">Nothobranchius furzeri</name>
    <name type="common">Turquoise killifish</name>
    <dbReference type="NCBI Taxonomy" id="105023"/>
    <lineage>
        <taxon>Eukaryota</taxon>
        <taxon>Metazoa</taxon>
        <taxon>Chordata</taxon>
        <taxon>Craniata</taxon>
        <taxon>Vertebrata</taxon>
        <taxon>Euteleostomi</taxon>
        <taxon>Actinopterygii</taxon>
        <taxon>Neopterygii</taxon>
        <taxon>Teleostei</taxon>
        <taxon>Neoteleostei</taxon>
        <taxon>Acanthomorphata</taxon>
        <taxon>Ovalentaria</taxon>
        <taxon>Atherinomorphae</taxon>
        <taxon>Cyprinodontiformes</taxon>
        <taxon>Nothobranchiidae</taxon>
        <taxon>Nothobranchius</taxon>
    </lineage>
</organism>
<evidence type="ECO:0000313" key="2">
    <source>
        <dbReference type="Proteomes" id="UP000694548"/>
    </source>
</evidence>
<dbReference type="AlphaFoldDB" id="A0A8C6LGW1"/>
<reference evidence="1" key="3">
    <citation type="submission" date="2025-09" db="UniProtKB">
        <authorList>
            <consortium name="Ensembl"/>
        </authorList>
    </citation>
    <scope>IDENTIFICATION</scope>
</reference>
<accession>A0A8C6LGW1</accession>
<keyword evidence="2" id="KW-1185">Reference proteome</keyword>
<sequence>SAEGLLNILVTFTSLSEAISLPVGNKMAPVLGLAAVTGHFFKLLKLFSTNLLFSTLLLSAII</sequence>
<name>A0A8C6LGW1_NOTFU</name>